<dbReference type="InterPro" id="IPR031919">
    <property type="entry name" value="Fucosidase_C"/>
</dbReference>
<evidence type="ECO:0000313" key="2">
    <source>
        <dbReference type="EMBL" id="GAA4441138.1"/>
    </source>
</evidence>
<keyword evidence="3" id="KW-1185">Reference proteome</keyword>
<protein>
    <recommendedName>
        <fullName evidence="1">Alpha-L-fucosidase C-terminal domain-containing protein</fullName>
    </recommendedName>
</protein>
<evidence type="ECO:0000259" key="1">
    <source>
        <dbReference type="Pfam" id="PF16757"/>
    </source>
</evidence>
<gene>
    <name evidence="2" type="ORF">GCM10023188_39300</name>
</gene>
<name>A0ABP8M398_9BACT</name>
<dbReference type="InterPro" id="IPR013780">
    <property type="entry name" value="Glyco_hydro_b"/>
</dbReference>
<proteinExistence type="predicted"/>
<dbReference type="EMBL" id="BAABHC010000029">
    <property type="protein sequence ID" value="GAA4441138.1"/>
    <property type="molecule type" value="Genomic_DNA"/>
</dbReference>
<reference evidence="3" key="1">
    <citation type="journal article" date="2019" name="Int. J. Syst. Evol. Microbiol.">
        <title>The Global Catalogue of Microorganisms (GCM) 10K type strain sequencing project: providing services to taxonomists for standard genome sequencing and annotation.</title>
        <authorList>
            <consortium name="The Broad Institute Genomics Platform"/>
            <consortium name="The Broad Institute Genome Sequencing Center for Infectious Disease"/>
            <person name="Wu L."/>
            <person name="Ma J."/>
        </authorList>
    </citation>
    <scope>NUCLEOTIDE SEQUENCE [LARGE SCALE GENOMIC DNA]</scope>
    <source>
        <strain evidence="3">JCM 17926</strain>
    </source>
</reference>
<comment type="caution">
    <text evidence="2">The sequence shown here is derived from an EMBL/GenBank/DDBJ whole genome shotgun (WGS) entry which is preliminary data.</text>
</comment>
<accession>A0ABP8M398</accession>
<dbReference type="Proteomes" id="UP001500552">
    <property type="component" value="Unassembled WGS sequence"/>
</dbReference>
<feature type="domain" description="Alpha-L-fucosidase C-terminal" evidence="1">
    <location>
        <begin position="45"/>
        <end position="123"/>
    </location>
</feature>
<organism evidence="2 3">
    <name type="scientific">Pontibacter saemangeumensis</name>
    <dbReference type="NCBI Taxonomy" id="1084525"/>
    <lineage>
        <taxon>Bacteria</taxon>
        <taxon>Pseudomonadati</taxon>
        <taxon>Bacteroidota</taxon>
        <taxon>Cytophagia</taxon>
        <taxon>Cytophagales</taxon>
        <taxon>Hymenobacteraceae</taxon>
        <taxon>Pontibacter</taxon>
    </lineage>
</organism>
<dbReference type="Gene3D" id="2.60.40.1180">
    <property type="entry name" value="Golgi alpha-mannosidase II"/>
    <property type="match status" value="1"/>
</dbReference>
<evidence type="ECO:0000313" key="3">
    <source>
        <dbReference type="Proteomes" id="UP001500552"/>
    </source>
</evidence>
<sequence length="127" mass="14285">MGKTPICQNIASDNFHSYTIKRYMISDYTKLTIYGTTAWEKRPQDMKKQGIYYTAKGNDLYMICTKWPEKPLTVNGIGKAGKVSMLLTNAQVKSSVKNGKLTITPPALKPGNTPSQYAWVFKVDKVK</sequence>
<dbReference type="Pfam" id="PF16757">
    <property type="entry name" value="Fucosidase_C"/>
    <property type="match status" value="1"/>
</dbReference>